<keyword evidence="2" id="KW-1185">Reference proteome</keyword>
<evidence type="ECO:0000313" key="2">
    <source>
        <dbReference type="Proteomes" id="UP000692954"/>
    </source>
</evidence>
<sequence length="156" mass="18300">MTINRNFNLVIIIISNLYEPKIFQSASLPKKNFTNRDNSSRQYKNLKSLSIETPQIEQKKPKLRSFIGILIKNKLIQNSKQKDLSIQSREKNINLKQGMRNTSVQSYQYTLQQVRAPNRSLQRLITQFLYGRIKTAQIRNSKFCNFTSCQLISKQE</sequence>
<evidence type="ECO:0000313" key="1">
    <source>
        <dbReference type="EMBL" id="CAD8092019.1"/>
    </source>
</evidence>
<name>A0A8S1NKM9_9CILI</name>
<dbReference type="EMBL" id="CAJJDN010000058">
    <property type="protein sequence ID" value="CAD8092019.1"/>
    <property type="molecule type" value="Genomic_DNA"/>
</dbReference>
<proteinExistence type="predicted"/>
<gene>
    <name evidence="1" type="ORF">PSON_ATCC_30995.1.T0580174</name>
</gene>
<reference evidence="1" key="1">
    <citation type="submission" date="2021-01" db="EMBL/GenBank/DDBJ databases">
        <authorList>
            <consortium name="Genoscope - CEA"/>
            <person name="William W."/>
        </authorList>
    </citation>
    <scope>NUCLEOTIDE SEQUENCE</scope>
</reference>
<dbReference type="Proteomes" id="UP000692954">
    <property type="component" value="Unassembled WGS sequence"/>
</dbReference>
<organism evidence="1 2">
    <name type="scientific">Paramecium sonneborni</name>
    <dbReference type="NCBI Taxonomy" id="65129"/>
    <lineage>
        <taxon>Eukaryota</taxon>
        <taxon>Sar</taxon>
        <taxon>Alveolata</taxon>
        <taxon>Ciliophora</taxon>
        <taxon>Intramacronucleata</taxon>
        <taxon>Oligohymenophorea</taxon>
        <taxon>Peniculida</taxon>
        <taxon>Parameciidae</taxon>
        <taxon>Paramecium</taxon>
    </lineage>
</organism>
<dbReference type="AlphaFoldDB" id="A0A8S1NKM9"/>
<protein>
    <submittedName>
        <fullName evidence="1">Uncharacterized protein</fullName>
    </submittedName>
</protein>
<comment type="caution">
    <text evidence="1">The sequence shown here is derived from an EMBL/GenBank/DDBJ whole genome shotgun (WGS) entry which is preliminary data.</text>
</comment>
<accession>A0A8S1NKM9</accession>